<evidence type="ECO:0000259" key="9">
    <source>
        <dbReference type="Pfam" id="PF20730"/>
    </source>
</evidence>
<dbReference type="AlphaFoldDB" id="A0A1V9FL15"/>
<feature type="transmembrane region" description="Helical" evidence="7">
    <location>
        <begin position="42"/>
        <end position="61"/>
    </location>
</feature>
<evidence type="ECO:0000256" key="7">
    <source>
        <dbReference type="SAM" id="Phobius"/>
    </source>
</evidence>
<keyword evidence="4 7" id="KW-0812">Transmembrane</keyword>
<gene>
    <name evidence="10" type="ORF">A4R26_21865</name>
</gene>
<evidence type="ECO:0000313" key="11">
    <source>
        <dbReference type="Proteomes" id="UP000192276"/>
    </source>
</evidence>
<evidence type="ECO:0000259" key="8">
    <source>
        <dbReference type="Pfam" id="PF04239"/>
    </source>
</evidence>
<name>A0A1V9FL15_9BACT</name>
<protein>
    <recommendedName>
        <fullName evidence="12">DUF421 domain-containing protein</fullName>
    </recommendedName>
</protein>
<evidence type="ECO:0000256" key="5">
    <source>
        <dbReference type="ARBA" id="ARBA00022989"/>
    </source>
</evidence>
<comment type="similarity">
    <text evidence="2">Belongs to the UPF0702 family.</text>
</comment>
<evidence type="ECO:0000313" key="10">
    <source>
        <dbReference type="EMBL" id="OQP59038.1"/>
    </source>
</evidence>
<feature type="domain" description="YetF-like N-terminal transmembrane" evidence="9">
    <location>
        <begin position="21"/>
        <end position="87"/>
    </location>
</feature>
<accession>A0A1V9FL15</accession>
<dbReference type="GO" id="GO:0005886">
    <property type="term" value="C:plasma membrane"/>
    <property type="evidence" value="ECO:0007669"/>
    <property type="project" value="UniProtKB-SubCell"/>
</dbReference>
<proteinExistence type="inferred from homology"/>
<dbReference type="PANTHER" id="PTHR34582">
    <property type="entry name" value="UPF0702 TRANSMEMBRANE PROTEIN YCAP"/>
    <property type="match status" value="1"/>
</dbReference>
<evidence type="ECO:0008006" key="12">
    <source>
        <dbReference type="Google" id="ProtNLM"/>
    </source>
</evidence>
<dbReference type="InterPro" id="IPR048454">
    <property type="entry name" value="YetF_N"/>
</dbReference>
<comment type="subcellular location">
    <subcellularLocation>
        <location evidence="1">Cell membrane</location>
        <topology evidence="1">Multi-pass membrane protein</topology>
    </subcellularLocation>
</comment>
<evidence type="ECO:0000256" key="2">
    <source>
        <dbReference type="ARBA" id="ARBA00006448"/>
    </source>
</evidence>
<dbReference type="OrthoDB" id="9778331at2"/>
<keyword evidence="3" id="KW-1003">Cell membrane</keyword>
<keyword evidence="11" id="KW-1185">Reference proteome</keyword>
<dbReference type="PANTHER" id="PTHR34582:SF6">
    <property type="entry name" value="UPF0702 TRANSMEMBRANE PROTEIN YCAP"/>
    <property type="match status" value="1"/>
</dbReference>
<dbReference type="STRING" id="550983.A4R26_21865"/>
<evidence type="ECO:0000256" key="3">
    <source>
        <dbReference type="ARBA" id="ARBA00022475"/>
    </source>
</evidence>
<dbReference type="Pfam" id="PF04239">
    <property type="entry name" value="DUF421"/>
    <property type="match status" value="1"/>
</dbReference>
<evidence type="ECO:0000256" key="4">
    <source>
        <dbReference type="ARBA" id="ARBA00022692"/>
    </source>
</evidence>
<sequence>MNKIFFDSWDSIVRTAVITPMAYVILIVFLRIAGKRTLSKMNAFDLIVTIALGSTLATVTLNKDVALIDGAFVFFLLILLQFLISYLAVHHKSVNHLVKSTPALVVYKGKMLSNIMRKERITEDEIYAVLREQGLWSLEQADAVILETDGSLTVIRQAGDLESNVLSGITKPPLHG</sequence>
<evidence type="ECO:0000256" key="6">
    <source>
        <dbReference type="ARBA" id="ARBA00023136"/>
    </source>
</evidence>
<keyword evidence="6 7" id="KW-0472">Membrane</keyword>
<dbReference type="Pfam" id="PF20730">
    <property type="entry name" value="YetF_N"/>
    <property type="match status" value="1"/>
</dbReference>
<dbReference type="RefSeq" id="WP_081164721.1">
    <property type="nucleotide sequence ID" value="NZ_LWBP01000185.1"/>
</dbReference>
<evidence type="ECO:0000256" key="1">
    <source>
        <dbReference type="ARBA" id="ARBA00004651"/>
    </source>
</evidence>
<reference evidence="11" key="1">
    <citation type="submission" date="2016-04" db="EMBL/GenBank/DDBJ databases">
        <authorList>
            <person name="Chen L."/>
            <person name="Zhuang W."/>
            <person name="Wang G."/>
        </authorList>
    </citation>
    <scope>NUCLEOTIDE SEQUENCE [LARGE SCALE GENOMIC DNA]</scope>
    <source>
        <strain evidence="11">208</strain>
    </source>
</reference>
<feature type="transmembrane region" description="Helical" evidence="7">
    <location>
        <begin position="12"/>
        <end position="30"/>
    </location>
</feature>
<feature type="domain" description="YetF C-terminal" evidence="8">
    <location>
        <begin position="90"/>
        <end position="159"/>
    </location>
</feature>
<dbReference type="InterPro" id="IPR007353">
    <property type="entry name" value="DUF421"/>
</dbReference>
<organism evidence="10 11">
    <name type="scientific">Niastella populi</name>
    <dbReference type="NCBI Taxonomy" id="550983"/>
    <lineage>
        <taxon>Bacteria</taxon>
        <taxon>Pseudomonadati</taxon>
        <taxon>Bacteroidota</taxon>
        <taxon>Chitinophagia</taxon>
        <taxon>Chitinophagales</taxon>
        <taxon>Chitinophagaceae</taxon>
        <taxon>Niastella</taxon>
    </lineage>
</organism>
<comment type="caution">
    <text evidence="10">The sequence shown here is derived from an EMBL/GenBank/DDBJ whole genome shotgun (WGS) entry which is preliminary data.</text>
</comment>
<dbReference type="InterPro" id="IPR023090">
    <property type="entry name" value="UPF0702_alpha/beta_dom_sf"/>
</dbReference>
<keyword evidence="5 7" id="KW-1133">Transmembrane helix</keyword>
<dbReference type="Gene3D" id="3.30.240.20">
    <property type="entry name" value="bsu07140 like domains"/>
    <property type="match status" value="1"/>
</dbReference>
<dbReference type="Proteomes" id="UP000192276">
    <property type="component" value="Unassembled WGS sequence"/>
</dbReference>
<dbReference type="EMBL" id="LWBP01000185">
    <property type="protein sequence ID" value="OQP59038.1"/>
    <property type="molecule type" value="Genomic_DNA"/>
</dbReference>
<feature type="transmembrane region" description="Helical" evidence="7">
    <location>
        <begin position="67"/>
        <end position="89"/>
    </location>
</feature>